<dbReference type="Gene3D" id="3.40.50.720">
    <property type="entry name" value="NAD(P)-binding Rossmann-like Domain"/>
    <property type="match status" value="1"/>
</dbReference>
<gene>
    <name evidence="2" type="ORF">CH339_21950</name>
</gene>
<dbReference type="Pfam" id="PF00899">
    <property type="entry name" value="ThiF"/>
    <property type="match status" value="1"/>
</dbReference>
<proteinExistence type="predicted"/>
<organism evidence="2 3">
    <name type="scientific">Rhodobium orientis</name>
    <dbReference type="NCBI Taxonomy" id="34017"/>
    <lineage>
        <taxon>Bacteria</taxon>
        <taxon>Pseudomonadati</taxon>
        <taxon>Pseudomonadota</taxon>
        <taxon>Alphaproteobacteria</taxon>
        <taxon>Hyphomicrobiales</taxon>
        <taxon>Rhodobiaceae</taxon>
        <taxon>Rhodobium</taxon>
    </lineage>
</organism>
<accession>A0A327JDQ1</accession>
<reference evidence="2 3" key="1">
    <citation type="submission" date="2017-07" db="EMBL/GenBank/DDBJ databases">
        <title>Draft Genome Sequences of Select Purple Nonsulfur Bacteria.</title>
        <authorList>
            <person name="Lasarre B."/>
            <person name="Mckinlay J.B."/>
        </authorList>
    </citation>
    <scope>NUCLEOTIDE SEQUENCE [LARGE SCALE GENOMIC DNA]</scope>
    <source>
        <strain evidence="2 3">DSM 11290</strain>
    </source>
</reference>
<dbReference type="Proteomes" id="UP000249299">
    <property type="component" value="Unassembled WGS sequence"/>
</dbReference>
<dbReference type="SUPFAM" id="SSF69572">
    <property type="entry name" value="Activating enzymes of the ubiquitin-like proteins"/>
    <property type="match status" value="1"/>
</dbReference>
<comment type="caution">
    <text evidence="2">The sequence shown here is derived from an EMBL/GenBank/DDBJ whole genome shotgun (WGS) entry which is preliminary data.</text>
</comment>
<keyword evidence="3" id="KW-1185">Reference proteome</keyword>
<sequence length="448" mass="49352">MDSNEWLKRWNDRTLRYAHRCLDPAHPIAISCDRERLSRFDTQIALLSATNLFGRMSPNVVLAFEDAPINAALPWPGTSLHTHILSGMRAANPFGTYQARDLSPMDFRIHIGRGHEGFVVDGTGWNAYVGPGPSPLPEQRDGNGFGAALAVVVAAAQLFRNPFNQITKPFIGNALDWSDTVTHHEHDFVHAPDIGRIHFIGLGSVGSAALYYLGLATRSFIPTLIDMDRIKIHNLTRSPIFIAADCVDETKYPEGGVYKVAAARRFLNEIGISDVVSDPAALHQSVYWREREAGTPDIVVSAANEHDVRYHIEMGYPPVQVYATTGKNWQVALLRHHPGDDACSMCVFPPERSKIPMACATDHVTVPETGEQIDAALPFLSFGAGLMTAAEIVKLALPGFPFSRARVNLNLRTDPIMTATPIPHRTGCTCEQRNKAVHLQMFTGSRYA</sequence>
<dbReference type="RefSeq" id="WP_111436573.1">
    <property type="nucleotide sequence ID" value="NZ_JACIGG010000040.1"/>
</dbReference>
<feature type="domain" description="THIF-type NAD/FAD binding fold" evidence="1">
    <location>
        <begin position="196"/>
        <end position="397"/>
    </location>
</feature>
<evidence type="ECO:0000259" key="1">
    <source>
        <dbReference type="Pfam" id="PF00899"/>
    </source>
</evidence>
<evidence type="ECO:0000313" key="2">
    <source>
        <dbReference type="EMBL" id="RAI24607.1"/>
    </source>
</evidence>
<name>A0A327JDQ1_9HYPH</name>
<dbReference type="InterPro" id="IPR035985">
    <property type="entry name" value="Ubiquitin-activating_enz"/>
</dbReference>
<evidence type="ECO:0000313" key="3">
    <source>
        <dbReference type="Proteomes" id="UP000249299"/>
    </source>
</evidence>
<dbReference type="InterPro" id="IPR000594">
    <property type="entry name" value="ThiF_NAD_FAD-bd"/>
</dbReference>
<dbReference type="GO" id="GO:0008641">
    <property type="term" value="F:ubiquitin-like modifier activating enzyme activity"/>
    <property type="evidence" value="ECO:0007669"/>
    <property type="project" value="InterPro"/>
</dbReference>
<dbReference type="OrthoDB" id="4761422at2"/>
<dbReference type="EMBL" id="NPEV01000074">
    <property type="protein sequence ID" value="RAI24607.1"/>
    <property type="molecule type" value="Genomic_DNA"/>
</dbReference>
<dbReference type="AlphaFoldDB" id="A0A327JDQ1"/>
<protein>
    <recommendedName>
        <fullName evidence="1">THIF-type NAD/FAD binding fold domain-containing protein</fullName>
    </recommendedName>
</protein>